<dbReference type="Proteomes" id="UP000807159">
    <property type="component" value="Chromosome 16"/>
</dbReference>
<reference evidence="1" key="1">
    <citation type="journal article" date="2021" name="J. Hered.">
        <title>Genome Assembly of Salicaceae Populus deltoides (Eastern Cottonwood) I-69 Based on Nanopore Sequencing and Hi-C Technologies.</title>
        <authorList>
            <person name="Bai S."/>
            <person name="Wu H."/>
            <person name="Zhang J."/>
            <person name="Pan Z."/>
            <person name="Zhao W."/>
            <person name="Li Z."/>
            <person name="Tong C."/>
        </authorList>
    </citation>
    <scope>NUCLEOTIDE SEQUENCE</scope>
    <source>
        <tissue evidence="1">Leaf</tissue>
    </source>
</reference>
<evidence type="ECO:0000313" key="1">
    <source>
        <dbReference type="EMBL" id="KAH8484842.1"/>
    </source>
</evidence>
<dbReference type="AlphaFoldDB" id="A0A8T2WWN4"/>
<comment type="caution">
    <text evidence="1">The sequence shown here is derived from an EMBL/GenBank/DDBJ whole genome shotgun (WGS) entry which is preliminary data.</text>
</comment>
<keyword evidence="2" id="KW-1185">Reference proteome</keyword>
<proteinExistence type="predicted"/>
<gene>
    <name evidence="1" type="ORF">H0E87_026563</name>
</gene>
<sequence length="172" mass="19857">MGRKRSRRHVLDFVMTTKEILASISVYSNRSNGGLLTFGDGGAWELFKDCPGFGFFFENCMEHCQALLESIEWKFPSCFIEARIVMECLFIAPYASSKAWIQEWEEIEQCCDFKTGFRLEGLRLSNESLLEAKEMVREGEAPYAVRIEGKNYNEMVLEFRGTQLIKFSARKS</sequence>
<protein>
    <submittedName>
        <fullName evidence="1">Uncharacterized protein</fullName>
    </submittedName>
</protein>
<accession>A0A8T2WWN4</accession>
<evidence type="ECO:0000313" key="2">
    <source>
        <dbReference type="Proteomes" id="UP000807159"/>
    </source>
</evidence>
<name>A0A8T2WWN4_POPDE</name>
<dbReference type="EMBL" id="JACEGQ020000016">
    <property type="protein sequence ID" value="KAH8484842.1"/>
    <property type="molecule type" value="Genomic_DNA"/>
</dbReference>
<organism evidence="1 2">
    <name type="scientific">Populus deltoides</name>
    <name type="common">Eastern poplar</name>
    <name type="synonym">Eastern cottonwood</name>
    <dbReference type="NCBI Taxonomy" id="3696"/>
    <lineage>
        <taxon>Eukaryota</taxon>
        <taxon>Viridiplantae</taxon>
        <taxon>Streptophyta</taxon>
        <taxon>Embryophyta</taxon>
        <taxon>Tracheophyta</taxon>
        <taxon>Spermatophyta</taxon>
        <taxon>Magnoliopsida</taxon>
        <taxon>eudicotyledons</taxon>
        <taxon>Gunneridae</taxon>
        <taxon>Pentapetalae</taxon>
        <taxon>rosids</taxon>
        <taxon>fabids</taxon>
        <taxon>Malpighiales</taxon>
        <taxon>Salicaceae</taxon>
        <taxon>Saliceae</taxon>
        <taxon>Populus</taxon>
    </lineage>
</organism>